<feature type="region of interest" description="Disordered" evidence="1">
    <location>
        <begin position="39"/>
        <end position="58"/>
    </location>
</feature>
<evidence type="ECO:0000313" key="2">
    <source>
        <dbReference type="EMBL" id="CAH9071851.1"/>
    </source>
</evidence>
<gene>
    <name evidence="2" type="ORF">CEURO_LOCUS4089</name>
</gene>
<dbReference type="Proteomes" id="UP001152484">
    <property type="component" value="Unassembled WGS sequence"/>
</dbReference>
<organism evidence="2 3">
    <name type="scientific">Cuscuta europaea</name>
    <name type="common">European dodder</name>
    <dbReference type="NCBI Taxonomy" id="41803"/>
    <lineage>
        <taxon>Eukaryota</taxon>
        <taxon>Viridiplantae</taxon>
        <taxon>Streptophyta</taxon>
        <taxon>Embryophyta</taxon>
        <taxon>Tracheophyta</taxon>
        <taxon>Spermatophyta</taxon>
        <taxon>Magnoliopsida</taxon>
        <taxon>eudicotyledons</taxon>
        <taxon>Gunneridae</taxon>
        <taxon>Pentapetalae</taxon>
        <taxon>asterids</taxon>
        <taxon>lamiids</taxon>
        <taxon>Solanales</taxon>
        <taxon>Convolvulaceae</taxon>
        <taxon>Cuscuteae</taxon>
        <taxon>Cuscuta</taxon>
        <taxon>Cuscuta subgen. Cuscuta</taxon>
    </lineage>
</organism>
<proteinExistence type="predicted"/>
<dbReference type="AlphaFoldDB" id="A0A9P1E0S5"/>
<name>A0A9P1E0S5_CUSEU</name>
<accession>A0A9P1E0S5</accession>
<keyword evidence="3" id="KW-1185">Reference proteome</keyword>
<evidence type="ECO:0000256" key="1">
    <source>
        <dbReference type="SAM" id="MobiDB-lite"/>
    </source>
</evidence>
<protein>
    <submittedName>
        <fullName evidence="2">Uncharacterized protein</fullName>
    </submittedName>
</protein>
<evidence type="ECO:0000313" key="3">
    <source>
        <dbReference type="Proteomes" id="UP001152484"/>
    </source>
</evidence>
<sequence length="103" mass="12275">MGWNYKRRLNIQKKKKKNKKKKTWSSNWSKKRIIKPNFKKMNAEYGRRRRSSPQSGGKARFWREARLLRRFGGWGLVTHSPPHQHAQPPLGSINRSIYFIVNG</sequence>
<comment type="caution">
    <text evidence="2">The sequence shown here is derived from an EMBL/GenBank/DDBJ whole genome shotgun (WGS) entry which is preliminary data.</text>
</comment>
<dbReference type="EMBL" id="CAMAPE010000008">
    <property type="protein sequence ID" value="CAH9071851.1"/>
    <property type="molecule type" value="Genomic_DNA"/>
</dbReference>
<reference evidence="2" key="1">
    <citation type="submission" date="2022-07" db="EMBL/GenBank/DDBJ databases">
        <authorList>
            <person name="Macas J."/>
            <person name="Novak P."/>
            <person name="Neumann P."/>
        </authorList>
    </citation>
    <scope>NUCLEOTIDE SEQUENCE</scope>
</reference>
<feature type="region of interest" description="Disordered" evidence="1">
    <location>
        <begin position="1"/>
        <end position="28"/>
    </location>
</feature>